<dbReference type="Proteomes" id="UP000199008">
    <property type="component" value="Unassembled WGS sequence"/>
</dbReference>
<reference evidence="3" key="1">
    <citation type="submission" date="2016-10" db="EMBL/GenBank/DDBJ databases">
        <authorList>
            <person name="Varghese N."/>
            <person name="Submissions S."/>
        </authorList>
    </citation>
    <scope>NUCLEOTIDE SEQUENCE [LARGE SCALE GENOMIC DNA]</scope>
    <source>
        <strain evidence="3">CGMCC 1.8895</strain>
    </source>
</reference>
<dbReference type="PANTHER" id="PTHR30336">
    <property type="entry name" value="INNER MEMBRANE PROTEIN, PROBABLE PERMEASE"/>
    <property type="match status" value="1"/>
</dbReference>
<keyword evidence="3" id="KW-1185">Reference proteome</keyword>
<dbReference type="InterPro" id="IPR051599">
    <property type="entry name" value="Cell_Envelope_Assoc"/>
</dbReference>
<dbReference type="AlphaFoldDB" id="A0A1G9J4G9"/>
<dbReference type="OrthoDB" id="9782395at2"/>
<sequence length="189" mass="21685">MNSKLYIVILLLFISMLALLIADSFYHNYTDEPEDSDVIIVLGGGDQGRMDKAAELYQAGYADTVIMTPIGDRFSGEELKSIGRHYGIDESDIIVEEESDSTYTNAEESIKIMEEEGFDSALVVTNDYHTKRSRLAFDRVNDSDKTFIFINAMNLSGERWYERENSGTIWLNEFVKTWGYRFGLYNWFG</sequence>
<name>A0A1G9J4G9_9BACL</name>
<dbReference type="InterPro" id="IPR003848">
    <property type="entry name" value="DUF218"/>
</dbReference>
<dbReference type="RefSeq" id="WP_052256856.1">
    <property type="nucleotide sequence ID" value="NZ_FNFY01000042.1"/>
</dbReference>
<dbReference type="PANTHER" id="PTHR30336:SF20">
    <property type="entry name" value="DUF218 DOMAIN-CONTAINING PROTEIN"/>
    <property type="match status" value="1"/>
</dbReference>
<gene>
    <name evidence="2" type="ORF">SAMN05216216_1428</name>
</gene>
<dbReference type="EMBL" id="FNFY01000042">
    <property type="protein sequence ID" value="SDL32195.1"/>
    <property type="molecule type" value="Genomic_DNA"/>
</dbReference>
<dbReference type="Pfam" id="PF02698">
    <property type="entry name" value="DUF218"/>
    <property type="match status" value="1"/>
</dbReference>
<dbReference type="CDD" id="cd06259">
    <property type="entry name" value="YdcF-like"/>
    <property type="match status" value="1"/>
</dbReference>
<evidence type="ECO:0000313" key="3">
    <source>
        <dbReference type="Proteomes" id="UP000199008"/>
    </source>
</evidence>
<evidence type="ECO:0000313" key="2">
    <source>
        <dbReference type="EMBL" id="SDL32195.1"/>
    </source>
</evidence>
<organism evidence="2 3">
    <name type="scientific">Lacicoccus qingdaonensis</name>
    <dbReference type="NCBI Taxonomy" id="576118"/>
    <lineage>
        <taxon>Bacteria</taxon>
        <taxon>Bacillati</taxon>
        <taxon>Bacillota</taxon>
        <taxon>Bacilli</taxon>
        <taxon>Bacillales</taxon>
        <taxon>Salinicoccaceae</taxon>
        <taxon>Lacicoccus</taxon>
    </lineage>
</organism>
<dbReference type="InterPro" id="IPR014729">
    <property type="entry name" value="Rossmann-like_a/b/a_fold"/>
</dbReference>
<feature type="domain" description="DUF218" evidence="1">
    <location>
        <begin position="37"/>
        <end position="145"/>
    </location>
</feature>
<evidence type="ECO:0000259" key="1">
    <source>
        <dbReference type="Pfam" id="PF02698"/>
    </source>
</evidence>
<accession>A0A1G9J4G9</accession>
<dbReference type="GO" id="GO:0005886">
    <property type="term" value="C:plasma membrane"/>
    <property type="evidence" value="ECO:0007669"/>
    <property type="project" value="TreeGrafter"/>
</dbReference>
<protein>
    <submittedName>
        <fullName evidence="2">DUF218 domain-containing protein</fullName>
    </submittedName>
</protein>
<dbReference type="STRING" id="576118.SAMN05216216_1428"/>
<dbReference type="Gene3D" id="3.40.50.620">
    <property type="entry name" value="HUPs"/>
    <property type="match status" value="1"/>
</dbReference>
<proteinExistence type="predicted"/>